<dbReference type="GO" id="GO:0046657">
    <property type="term" value="P:folic acid catabolic process"/>
    <property type="evidence" value="ECO:0007669"/>
    <property type="project" value="TreeGrafter"/>
</dbReference>
<dbReference type="Gene3D" id="3.40.630.10">
    <property type="entry name" value="Zn peptidases"/>
    <property type="match status" value="2"/>
</dbReference>
<dbReference type="InterPro" id="IPR002933">
    <property type="entry name" value="Peptidase_M20"/>
</dbReference>
<dbReference type="AlphaFoldDB" id="A0A927W2X0"/>
<dbReference type="InterPro" id="IPR036264">
    <property type="entry name" value="Bact_exopeptidase_dim_dom"/>
</dbReference>
<dbReference type="InterPro" id="IPR011650">
    <property type="entry name" value="Peptidase_M20_dimer"/>
</dbReference>
<dbReference type="EMBL" id="SVCM01000058">
    <property type="protein sequence ID" value="MBE6059513.1"/>
    <property type="molecule type" value="Genomic_DNA"/>
</dbReference>
<organism evidence="3 4">
    <name type="scientific">Clostridium sulfidigenes</name>
    <dbReference type="NCBI Taxonomy" id="318464"/>
    <lineage>
        <taxon>Bacteria</taxon>
        <taxon>Bacillati</taxon>
        <taxon>Bacillota</taxon>
        <taxon>Clostridia</taxon>
        <taxon>Eubacteriales</taxon>
        <taxon>Clostridiaceae</taxon>
        <taxon>Clostridium</taxon>
    </lineage>
</organism>
<dbReference type="GO" id="GO:0016805">
    <property type="term" value="F:dipeptidase activity"/>
    <property type="evidence" value="ECO:0007669"/>
    <property type="project" value="TreeGrafter"/>
</dbReference>
<feature type="domain" description="Peptidase M20 dimerisation" evidence="2">
    <location>
        <begin position="221"/>
        <end position="311"/>
    </location>
</feature>
<dbReference type="GO" id="GO:0005737">
    <property type="term" value="C:cytoplasm"/>
    <property type="evidence" value="ECO:0007669"/>
    <property type="project" value="TreeGrafter"/>
</dbReference>
<evidence type="ECO:0000313" key="3">
    <source>
        <dbReference type="EMBL" id="MBE6059513.1"/>
    </source>
</evidence>
<dbReference type="SUPFAM" id="SSF55031">
    <property type="entry name" value="Bacterial exopeptidase dimerisation domain"/>
    <property type="match status" value="1"/>
</dbReference>
<dbReference type="InterPro" id="IPR017439">
    <property type="entry name" value="Amidohydrolase"/>
</dbReference>
<dbReference type="InterPro" id="IPR052030">
    <property type="entry name" value="Peptidase_M20/M20A_hydrolases"/>
</dbReference>
<evidence type="ECO:0000313" key="4">
    <source>
        <dbReference type="Proteomes" id="UP000768462"/>
    </source>
</evidence>
<dbReference type="Proteomes" id="UP000768462">
    <property type="component" value="Unassembled WGS sequence"/>
</dbReference>
<dbReference type="PANTHER" id="PTHR30575">
    <property type="entry name" value="PEPTIDASE M20"/>
    <property type="match status" value="1"/>
</dbReference>
<dbReference type="NCBIfam" id="TIGR01891">
    <property type="entry name" value="amidohydrolases"/>
    <property type="match status" value="1"/>
</dbReference>
<evidence type="ECO:0000259" key="2">
    <source>
        <dbReference type="Pfam" id="PF07687"/>
    </source>
</evidence>
<accession>A0A927W2X0</accession>
<dbReference type="PIRSF" id="PIRSF005962">
    <property type="entry name" value="Pept_M20D_amidohydro"/>
    <property type="match status" value="1"/>
</dbReference>
<dbReference type="GO" id="GO:0071713">
    <property type="term" value="F:para-aminobenzoyl-glutamate hydrolase activity"/>
    <property type="evidence" value="ECO:0007669"/>
    <property type="project" value="TreeGrafter"/>
</dbReference>
<evidence type="ECO:0000256" key="1">
    <source>
        <dbReference type="PIRSR" id="PIRSR005962-1"/>
    </source>
</evidence>
<feature type="binding site" evidence="1">
    <location>
        <position position="174"/>
    </location>
    <ligand>
        <name>Mn(2+)</name>
        <dbReference type="ChEBI" id="CHEBI:29035"/>
        <label>2</label>
    </ligand>
</feature>
<feature type="binding site" evidence="1">
    <location>
        <position position="138"/>
    </location>
    <ligand>
        <name>Mn(2+)</name>
        <dbReference type="ChEBI" id="CHEBI:29035"/>
        <label>2</label>
    </ligand>
</feature>
<protein>
    <submittedName>
        <fullName evidence="3">Amidohydrolase</fullName>
    </submittedName>
</protein>
<name>A0A927W2X0_9CLOT</name>
<sequence>MELSGSIINLRREFHRCAEAGWLEFETTIKIMDYLKKLGYNLQYGKEIHSNPMGMADEEILANHRIECSEAIKNKSYNVDEILQGYTGVVATIDTGVPGPTMAFRFDIDGLKVEEAKENHRPFKEGFSSKNPGICHCCGHDAHIAMGLQLANTIVEMKEKLTGKIKLIFQPAEEEVRGAKSMVEAGVLKDVDYLFSGHIGFIDKNNAIAVKVKNLLATNKVEVEFLGKSAHAGLCPEDGRNALLAGASCILNLHSQVQFGKGVGRLNVGTLHGGTGKNVIADKAVLELETRGDTNEINDRIMDMVCRVVKGAAISYNVEYNIRVVGSARAYNSPDNEFSKVVVKNLRSLPIDIIEEFSFGASEDITYMLEEVEKQGGKGMYFIIPSSIVAPHHNPHFDFNEESLIIGHDAYVCMIKTFLQKDMI</sequence>
<feature type="binding site" evidence="1">
    <location>
        <position position="140"/>
    </location>
    <ligand>
        <name>Mn(2+)</name>
        <dbReference type="ChEBI" id="CHEBI:29035"/>
        <label>2</label>
    </ligand>
</feature>
<dbReference type="GO" id="GO:0046872">
    <property type="term" value="F:metal ion binding"/>
    <property type="evidence" value="ECO:0007669"/>
    <property type="project" value="UniProtKB-KW"/>
</dbReference>
<keyword evidence="1" id="KW-0464">Manganese</keyword>
<comment type="caution">
    <text evidence="3">The sequence shown here is derived from an EMBL/GenBank/DDBJ whole genome shotgun (WGS) entry which is preliminary data.</text>
</comment>
<proteinExistence type="predicted"/>
<dbReference type="PANTHER" id="PTHR30575:SF3">
    <property type="entry name" value="PEPTIDASE M20 DIMERISATION DOMAIN-CONTAINING PROTEIN"/>
    <property type="match status" value="1"/>
</dbReference>
<feature type="binding site" evidence="1">
    <location>
        <position position="198"/>
    </location>
    <ligand>
        <name>Mn(2+)</name>
        <dbReference type="ChEBI" id="CHEBI:29035"/>
        <label>2</label>
    </ligand>
</feature>
<feature type="binding site" evidence="1">
    <location>
        <position position="393"/>
    </location>
    <ligand>
        <name>Mn(2+)</name>
        <dbReference type="ChEBI" id="CHEBI:29035"/>
        <label>2</label>
    </ligand>
</feature>
<dbReference type="Pfam" id="PF07687">
    <property type="entry name" value="M20_dimer"/>
    <property type="match status" value="1"/>
</dbReference>
<keyword evidence="1" id="KW-0479">Metal-binding</keyword>
<comment type="cofactor">
    <cofactor evidence="1">
        <name>Mn(2+)</name>
        <dbReference type="ChEBI" id="CHEBI:29035"/>
    </cofactor>
    <text evidence="1">The Mn(2+) ion enhances activity.</text>
</comment>
<reference evidence="3" key="1">
    <citation type="submission" date="2019-04" db="EMBL/GenBank/DDBJ databases">
        <title>Evolution of Biomass-Degrading Anaerobic Consortia Revealed by Metagenomics.</title>
        <authorList>
            <person name="Peng X."/>
        </authorList>
    </citation>
    <scope>NUCLEOTIDE SEQUENCE</scope>
    <source>
        <strain evidence="3">SIG254</strain>
    </source>
</reference>
<dbReference type="Pfam" id="PF01546">
    <property type="entry name" value="Peptidase_M20"/>
    <property type="match status" value="1"/>
</dbReference>
<gene>
    <name evidence="3" type="ORF">E7215_04990</name>
</gene>
<dbReference type="SUPFAM" id="SSF53187">
    <property type="entry name" value="Zn-dependent exopeptidases"/>
    <property type="match status" value="1"/>
</dbReference>